<dbReference type="GO" id="GO:0098797">
    <property type="term" value="C:plasma membrane protein complex"/>
    <property type="evidence" value="ECO:0007669"/>
    <property type="project" value="TreeGrafter"/>
</dbReference>
<comment type="caution">
    <text evidence="12">The sequence shown here is derived from an EMBL/GenBank/DDBJ whole genome shotgun (WGS) entry which is preliminary data.</text>
</comment>
<keyword evidence="5" id="KW-0997">Cell inner membrane</keyword>
<dbReference type="InterPro" id="IPR051045">
    <property type="entry name" value="TonB-dependent_transducer"/>
</dbReference>
<organism evidence="12 15">
    <name type="scientific">Bacteroides acidifaciens</name>
    <dbReference type="NCBI Taxonomy" id="85831"/>
    <lineage>
        <taxon>Bacteria</taxon>
        <taxon>Pseudomonadati</taxon>
        <taxon>Bacteroidota</taxon>
        <taxon>Bacteroidia</taxon>
        <taxon>Bacteroidales</taxon>
        <taxon>Bacteroidaceae</taxon>
        <taxon>Bacteroides</taxon>
    </lineage>
</organism>
<evidence type="ECO:0000259" key="11">
    <source>
        <dbReference type="PROSITE" id="PS52015"/>
    </source>
</evidence>
<gene>
    <name evidence="13" type="ORF">E4T97_20965</name>
    <name evidence="12" type="ORF">IMSAGC001_03334</name>
</gene>
<keyword evidence="3" id="KW-0813">Transport</keyword>
<feature type="signal peptide" evidence="10">
    <location>
        <begin position="1"/>
        <end position="21"/>
    </location>
</feature>
<feature type="domain" description="TonB C-terminal" evidence="11">
    <location>
        <begin position="46"/>
        <end position="143"/>
    </location>
</feature>
<evidence type="ECO:0000313" key="15">
    <source>
        <dbReference type="Proteomes" id="UP000491181"/>
    </source>
</evidence>
<evidence type="ECO:0000256" key="4">
    <source>
        <dbReference type="ARBA" id="ARBA00022475"/>
    </source>
</evidence>
<reference evidence="13 14" key="1">
    <citation type="submission" date="2019-03" db="EMBL/GenBank/DDBJ databases">
        <title>Diversity of the mouse oral microbiome.</title>
        <authorList>
            <person name="Joseph S."/>
            <person name="Aduse-Opoku J."/>
            <person name="Curtis M."/>
            <person name="Wade W."/>
            <person name="Hashim A."/>
        </authorList>
    </citation>
    <scope>NUCLEOTIDE SEQUENCE [LARGE SCALE GENOMIC DNA]</scope>
    <source>
        <strain evidence="13 14">P2318</strain>
    </source>
</reference>
<evidence type="ECO:0000256" key="9">
    <source>
        <dbReference type="ARBA" id="ARBA00023136"/>
    </source>
</evidence>
<keyword evidence="9" id="KW-0472">Membrane</keyword>
<dbReference type="Pfam" id="PF03544">
    <property type="entry name" value="TonB_C"/>
    <property type="match status" value="1"/>
</dbReference>
<keyword evidence="10" id="KW-0732">Signal</keyword>
<comment type="subcellular location">
    <subcellularLocation>
        <location evidence="1">Cell inner membrane</location>
        <topology evidence="1">Single-pass membrane protein</topology>
        <orientation evidence="1">Periplasmic side</orientation>
    </subcellularLocation>
</comment>
<dbReference type="OrthoDB" id="9814002at2"/>
<comment type="similarity">
    <text evidence="2">Belongs to the TonB family.</text>
</comment>
<evidence type="ECO:0000256" key="1">
    <source>
        <dbReference type="ARBA" id="ARBA00004383"/>
    </source>
</evidence>
<evidence type="ECO:0000256" key="8">
    <source>
        <dbReference type="ARBA" id="ARBA00022989"/>
    </source>
</evidence>
<dbReference type="InterPro" id="IPR027991">
    <property type="entry name" value="DUF4488"/>
</dbReference>
<dbReference type="PANTHER" id="PTHR33446">
    <property type="entry name" value="PROTEIN TONB-RELATED"/>
    <property type="match status" value="1"/>
</dbReference>
<dbReference type="PANTHER" id="PTHR33446:SF2">
    <property type="entry name" value="PROTEIN TONB"/>
    <property type="match status" value="1"/>
</dbReference>
<evidence type="ECO:0000313" key="14">
    <source>
        <dbReference type="Proteomes" id="UP000298073"/>
    </source>
</evidence>
<keyword evidence="4" id="KW-1003">Cell membrane</keyword>
<proteinExistence type="inferred from homology"/>
<evidence type="ECO:0000256" key="2">
    <source>
        <dbReference type="ARBA" id="ARBA00006555"/>
    </source>
</evidence>
<dbReference type="NCBIfam" id="TIGR01352">
    <property type="entry name" value="tonB_Cterm"/>
    <property type="match status" value="1"/>
</dbReference>
<sequence length="287" mass="32307">MKKVTCFLLLAWICNSIQMFAQEKMVQVREDGVYMYVDQMPVYSQGGQEGIMKYLTEAVRYPIVAQEKGISGNVFVQFVVKKNGRISDFKVVRGVEPSLDEEALRVVKGIPGKWIPGREKGKKVPVSYTIPISFRLTGKSQLPSLSNSVTVNKNIKTPLEGIWQICTCVKPLGDGKFDIQTGPYLKILSSDKNLFNVHLSVISGRSVITAMGTYEQTSDNTYVEKIFKSVTDPELTGADSNLEFRFVSENLLEISYRLPGRPVNSKEIWVRVIQPNLKQPEILLQTF</sequence>
<dbReference type="EMBL" id="SPPV01000092">
    <property type="protein sequence ID" value="TFU44840.1"/>
    <property type="molecule type" value="Genomic_DNA"/>
</dbReference>
<dbReference type="SUPFAM" id="SSF74653">
    <property type="entry name" value="TolA/TonB C-terminal domain"/>
    <property type="match status" value="1"/>
</dbReference>
<evidence type="ECO:0000256" key="10">
    <source>
        <dbReference type="SAM" id="SignalP"/>
    </source>
</evidence>
<dbReference type="PROSITE" id="PS52015">
    <property type="entry name" value="TONB_CTD"/>
    <property type="match status" value="1"/>
</dbReference>
<accession>A0A7J0A6W7</accession>
<keyword evidence="6" id="KW-0812">Transmembrane</keyword>
<evidence type="ECO:0000256" key="7">
    <source>
        <dbReference type="ARBA" id="ARBA00022927"/>
    </source>
</evidence>
<evidence type="ECO:0000313" key="13">
    <source>
        <dbReference type="EMBL" id="TFU44840.1"/>
    </source>
</evidence>
<dbReference type="InterPro" id="IPR006260">
    <property type="entry name" value="TonB/TolA_C"/>
</dbReference>
<dbReference type="GO" id="GO:0055085">
    <property type="term" value="P:transmembrane transport"/>
    <property type="evidence" value="ECO:0007669"/>
    <property type="project" value="InterPro"/>
</dbReference>
<reference evidence="12 15" key="2">
    <citation type="journal article" date="2020" name="Microbiome">
        <title>Single-cell genomics of uncultured bacteria reveals dietary fiber responders in the mouse gut microbiota.</title>
        <authorList>
            <person name="Chijiiwa R."/>
            <person name="Hosokawa M."/>
            <person name="Kogawa M."/>
            <person name="Nishikawa Y."/>
            <person name="Ide K."/>
            <person name="Sakanashi C."/>
            <person name="Takahashi K."/>
            <person name="Takeyama H."/>
        </authorList>
    </citation>
    <scope>NUCLEOTIDE SEQUENCE [LARGE SCALE GENOMIC DNA]</scope>
    <source>
        <strain evidence="12">IMSAGC_001</strain>
    </source>
</reference>
<evidence type="ECO:0000313" key="12">
    <source>
        <dbReference type="EMBL" id="GFH87900.1"/>
    </source>
</evidence>
<keyword evidence="8" id="KW-1133">Transmembrane helix</keyword>
<dbReference type="RefSeq" id="WP_135039406.1">
    <property type="nucleotide sequence ID" value="NZ_BLLS01000134.1"/>
</dbReference>
<dbReference type="Proteomes" id="UP000491181">
    <property type="component" value="Unassembled WGS sequence"/>
</dbReference>
<feature type="chain" id="PRO_5036204709" evidence="10">
    <location>
        <begin position="22"/>
        <end position="287"/>
    </location>
</feature>
<name>A0A7J0A6W7_9BACE</name>
<dbReference type="GO" id="GO:0031992">
    <property type="term" value="F:energy transducer activity"/>
    <property type="evidence" value="ECO:0007669"/>
    <property type="project" value="TreeGrafter"/>
</dbReference>
<dbReference type="Gene3D" id="2.40.128.490">
    <property type="entry name" value="Uncharacterised protein PF14869, DUF4488"/>
    <property type="match status" value="1"/>
</dbReference>
<dbReference type="InterPro" id="IPR037682">
    <property type="entry name" value="TonB_C"/>
</dbReference>
<evidence type="ECO:0000256" key="5">
    <source>
        <dbReference type="ARBA" id="ARBA00022519"/>
    </source>
</evidence>
<dbReference type="Proteomes" id="UP000298073">
    <property type="component" value="Unassembled WGS sequence"/>
</dbReference>
<dbReference type="AlphaFoldDB" id="A0A7J0A6W7"/>
<protein>
    <submittedName>
        <fullName evidence="13">TonB family protein</fullName>
    </submittedName>
</protein>
<evidence type="ECO:0000256" key="6">
    <source>
        <dbReference type="ARBA" id="ARBA00022692"/>
    </source>
</evidence>
<dbReference type="Pfam" id="PF14869">
    <property type="entry name" value="DUF4488"/>
    <property type="match status" value="1"/>
</dbReference>
<keyword evidence="7" id="KW-0653">Protein transport</keyword>
<dbReference type="GO" id="GO:0015031">
    <property type="term" value="P:protein transport"/>
    <property type="evidence" value="ECO:0007669"/>
    <property type="project" value="UniProtKB-KW"/>
</dbReference>
<dbReference type="EMBL" id="BLLS01000134">
    <property type="protein sequence ID" value="GFH87900.1"/>
    <property type="molecule type" value="Genomic_DNA"/>
</dbReference>
<evidence type="ECO:0000256" key="3">
    <source>
        <dbReference type="ARBA" id="ARBA00022448"/>
    </source>
</evidence>
<dbReference type="Gene3D" id="3.30.1150.10">
    <property type="match status" value="1"/>
</dbReference>